<name>A0AAV7S8Y7_PLEWA</name>
<feature type="non-terminal residue" evidence="1">
    <location>
        <position position="1"/>
    </location>
</feature>
<evidence type="ECO:0000313" key="2">
    <source>
        <dbReference type="Proteomes" id="UP001066276"/>
    </source>
</evidence>
<dbReference type="AlphaFoldDB" id="A0AAV7S8Y7"/>
<protein>
    <submittedName>
        <fullName evidence="1">Uncharacterized protein</fullName>
    </submittedName>
</protein>
<dbReference type="EMBL" id="JANPWB010000008">
    <property type="protein sequence ID" value="KAJ1161504.1"/>
    <property type="molecule type" value="Genomic_DNA"/>
</dbReference>
<organism evidence="1 2">
    <name type="scientific">Pleurodeles waltl</name>
    <name type="common">Iberian ribbed newt</name>
    <dbReference type="NCBI Taxonomy" id="8319"/>
    <lineage>
        <taxon>Eukaryota</taxon>
        <taxon>Metazoa</taxon>
        <taxon>Chordata</taxon>
        <taxon>Craniata</taxon>
        <taxon>Vertebrata</taxon>
        <taxon>Euteleostomi</taxon>
        <taxon>Amphibia</taxon>
        <taxon>Batrachia</taxon>
        <taxon>Caudata</taxon>
        <taxon>Salamandroidea</taxon>
        <taxon>Salamandridae</taxon>
        <taxon>Pleurodelinae</taxon>
        <taxon>Pleurodeles</taxon>
    </lineage>
</organism>
<proteinExistence type="predicted"/>
<keyword evidence="2" id="KW-1185">Reference proteome</keyword>
<sequence>VEVVKKSCEPAGRVHLVPGFGGKSCGKVLGAGAGPLLGTTWKSNAQVEFK</sequence>
<feature type="non-terminal residue" evidence="1">
    <location>
        <position position="50"/>
    </location>
</feature>
<gene>
    <name evidence="1" type="ORF">NDU88_001989</name>
</gene>
<evidence type="ECO:0000313" key="1">
    <source>
        <dbReference type="EMBL" id="KAJ1161504.1"/>
    </source>
</evidence>
<comment type="caution">
    <text evidence="1">The sequence shown here is derived from an EMBL/GenBank/DDBJ whole genome shotgun (WGS) entry which is preliminary data.</text>
</comment>
<accession>A0AAV7S8Y7</accession>
<dbReference type="Proteomes" id="UP001066276">
    <property type="component" value="Chromosome 4_2"/>
</dbReference>
<reference evidence="1" key="1">
    <citation type="journal article" date="2022" name="bioRxiv">
        <title>Sequencing and chromosome-scale assembly of the giantPleurodeles waltlgenome.</title>
        <authorList>
            <person name="Brown T."/>
            <person name="Elewa A."/>
            <person name="Iarovenko S."/>
            <person name="Subramanian E."/>
            <person name="Araus A.J."/>
            <person name="Petzold A."/>
            <person name="Susuki M."/>
            <person name="Suzuki K.-i.T."/>
            <person name="Hayashi T."/>
            <person name="Toyoda A."/>
            <person name="Oliveira C."/>
            <person name="Osipova E."/>
            <person name="Leigh N.D."/>
            <person name="Simon A."/>
            <person name="Yun M.H."/>
        </authorList>
    </citation>
    <scope>NUCLEOTIDE SEQUENCE</scope>
    <source>
        <strain evidence="1">20211129_DDA</strain>
        <tissue evidence="1">Liver</tissue>
    </source>
</reference>